<feature type="domain" description="RNase H type-1" evidence="1">
    <location>
        <begin position="111"/>
        <end position="182"/>
    </location>
</feature>
<dbReference type="Gene3D" id="3.30.420.10">
    <property type="entry name" value="Ribonuclease H-like superfamily/Ribonuclease H"/>
    <property type="match status" value="1"/>
</dbReference>
<dbReference type="SUPFAM" id="SSF53098">
    <property type="entry name" value="Ribonuclease H-like"/>
    <property type="match status" value="1"/>
</dbReference>
<dbReference type="AlphaFoldDB" id="A0A2I0KZ16"/>
<protein>
    <recommendedName>
        <fullName evidence="1">RNase H type-1 domain-containing protein</fullName>
    </recommendedName>
</protein>
<comment type="caution">
    <text evidence="2">The sequence shown here is derived from an EMBL/GenBank/DDBJ whole genome shotgun (WGS) entry which is preliminary data.</text>
</comment>
<dbReference type="InterPro" id="IPR036397">
    <property type="entry name" value="RNaseH_sf"/>
</dbReference>
<dbReference type="InterPro" id="IPR044730">
    <property type="entry name" value="RNase_H-like_dom_plant"/>
</dbReference>
<dbReference type="PROSITE" id="PS50879">
    <property type="entry name" value="RNASE_H_1"/>
    <property type="match status" value="1"/>
</dbReference>
<keyword evidence="3" id="KW-1185">Reference proteome</keyword>
<proteinExistence type="predicted"/>
<name>A0A2I0KZ16_PUNGR</name>
<dbReference type="GO" id="GO:0003676">
    <property type="term" value="F:nucleic acid binding"/>
    <property type="evidence" value="ECO:0007669"/>
    <property type="project" value="InterPro"/>
</dbReference>
<dbReference type="InterPro" id="IPR053151">
    <property type="entry name" value="RNase_H-like"/>
</dbReference>
<dbReference type="InterPro" id="IPR012337">
    <property type="entry name" value="RNaseH-like_sf"/>
</dbReference>
<dbReference type="InterPro" id="IPR002156">
    <property type="entry name" value="RNaseH_domain"/>
</dbReference>
<dbReference type="PANTHER" id="PTHR47723:SF19">
    <property type="entry name" value="POLYNUCLEOTIDYL TRANSFERASE, RIBONUCLEASE H-LIKE SUPERFAMILY PROTEIN"/>
    <property type="match status" value="1"/>
</dbReference>
<dbReference type="GO" id="GO:0004523">
    <property type="term" value="F:RNA-DNA hybrid ribonuclease activity"/>
    <property type="evidence" value="ECO:0007669"/>
    <property type="project" value="InterPro"/>
</dbReference>
<dbReference type="EMBL" id="PGOL01000265">
    <property type="protein sequence ID" value="PKI73718.1"/>
    <property type="molecule type" value="Genomic_DNA"/>
</dbReference>
<evidence type="ECO:0000259" key="1">
    <source>
        <dbReference type="PROSITE" id="PS50879"/>
    </source>
</evidence>
<dbReference type="PANTHER" id="PTHR47723">
    <property type="entry name" value="OS05G0353850 PROTEIN"/>
    <property type="match status" value="1"/>
</dbReference>
<dbReference type="CDD" id="cd06222">
    <property type="entry name" value="RNase_H_like"/>
    <property type="match status" value="1"/>
</dbReference>
<dbReference type="Pfam" id="PF13456">
    <property type="entry name" value="RVT_3"/>
    <property type="match status" value="1"/>
</dbReference>
<dbReference type="Proteomes" id="UP000233551">
    <property type="component" value="Unassembled WGS sequence"/>
</dbReference>
<gene>
    <name evidence="2" type="ORF">CRG98_005959</name>
</gene>
<sequence length="182" mass="19480">MSGSDQGPLISHLMFTDDLLPFAQPSEVQLIEICAVLDQFCAASGQRGQSSKTVAFFSRNVELARTPIEKTQPTSISCNRDLQKLLFDAPPFLMPQLLCVPGSVSNGLNPRAGFLKLNTDEASRGNASLAGAGGIICDENGHWVIGFMMSISIGIASSKMAELQGIVAGLKHAWELGCRTHF</sequence>
<accession>A0A2I0KZ16</accession>
<organism evidence="2 3">
    <name type="scientific">Punica granatum</name>
    <name type="common">Pomegranate</name>
    <dbReference type="NCBI Taxonomy" id="22663"/>
    <lineage>
        <taxon>Eukaryota</taxon>
        <taxon>Viridiplantae</taxon>
        <taxon>Streptophyta</taxon>
        <taxon>Embryophyta</taxon>
        <taxon>Tracheophyta</taxon>
        <taxon>Spermatophyta</taxon>
        <taxon>Magnoliopsida</taxon>
        <taxon>eudicotyledons</taxon>
        <taxon>Gunneridae</taxon>
        <taxon>Pentapetalae</taxon>
        <taxon>rosids</taxon>
        <taxon>malvids</taxon>
        <taxon>Myrtales</taxon>
        <taxon>Lythraceae</taxon>
        <taxon>Punica</taxon>
    </lineage>
</organism>
<evidence type="ECO:0000313" key="3">
    <source>
        <dbReference type="Proteomes" id="UP000233551"/>
    </source>
</evidence>
<evidence type="ECO:0000313" key="2">
    <source>
        <dbReference type="EMBL" id="PKI73718.1"/>
    </source>
</evidence>
<reference evidence="2 3" key="1">
    <citation type="submission" date="2017-11" db="EMBL/GenBank/DDBJ databases">
        <title>De-novo sequencing of pomegranate (Punica granatum L.) genome.</title>
        <authorList>
            <person name="Akparov Z."/>
            <person name="Amiraslanov A."/>
            <person name="Hajiyeva S."/>
            <person name="Abbasov M."/>
            <person name="Kaur K."/>
            <person name="Hamwieh A."/>
            <person name="Solovyev V."/>
            <person name="Salamov A."/>
            <person name="Braich B."/>
            <person name="Kosarev P."/>
            <person name="Mahmoud A."/>
            <person name="Hajiyev E."/>
            <person name="Babayeva S."/>
            <person name="Izzatullayeva V."/>
            <person name="Mammadov A."/>
            <person name="Mammadov A."/>
            <person name="Sharifova S."/>
            <person name="Ojaghi J."/>
            <person name="Eynullazada K."/>
            <person name="Bayramov B."/>
            <person name="Abdulazimova A."/>
            <person name="Shahmuradov I."/>
        </authorList>
    </citation>
    <scope>NUCLEOTIDE SEQUENCE [LARGE SCALE GENOMIC DNA]</scope>
    <source>
        <strain evidence="3">cv. AG2017</strain>
        <tissue evidence="2">Leaf</tissue>
    </source>
</reference>